<accession>A0ABX1YJF9</accession>
<gene>
    <name evidence="5" type="ORF">GC101_20155</name>
</gene>
<dbReference type="CDD" id="cd07725">
    <property type="entry name" value="TTHA1429-like_MBL-fold"/>
    <property type="match status" value="1"/>
</dbReference>
<dbReference type="InterPro" id="IPR001279">
    <property type="entry name" value="Metallo-B-lactamas"/>
</dbReference>
<protein>
    <submittedName>
        <fullName evidence="5">MBL fold metallo-hydrolase</fullName>
    </submittedName>
</protein>
<sequence>MAAGRRAGGGERILHKADIQSWDGGVLQVSVPMGLPLRQVNSYILPDRDGRITVIDPGPHTPDAELAWQGALEELDLSWSKVRDIVVTHHHPDHYGLAGWMQSRSGARVWMSERAHAEAGLAWGSGAILDEALPLFFLRHGMPEVWIQGIREHLESFRPEVTPQPEVTYINEAEPFVMGSRKWQVLMTGGHAPGHVSLYHGGSGQIFCGDAVLPQISPNVGLQPGSDPQPLRTYLQGLRELRSLEVELAFPGHREPFSGFTARADSLLRHHEERLDTTAALLAGGPQSGFAVCEGLFRSRIATAHQMRFAMSEALAHLAELVRRERAAETEDGPGGSILFTAAVSG</sequence>
<evidence type="ECO:0000256" key="1">
    <source>
        <dbReference type="ARBA" id="ARBA00034221"/>
    </source>
</evidence>
<comment type="caution">
    <text evidence="5">The sequence shown here is derived from an EMBL/GenBank/DDBJ whole genome shotgun (WGS) entry which is preliminary data.</text>
</comment>
<dbReference type="PANTHER" id="PTHR23131:SF4">
    <property type="entry name" value="METALLO-BETA-LACTAMASE SUPERFAMILY POTEIN"/>
    <property type="match status" value="1"/>
</dbReference>
<keyword evidence="6" id="KW-1185">Reference proteome</keyword>
<feature type="domain" description="Metallo-beta-lactamase" evidence="4">
    <location>
        <begin position="39"/>
        <end position="253"/>
    </location>
</feature>
<dbReference type="SMART" id="SM00849">
    <property type="entry name" value="Lactamase_B"/>
    <property type="match status" value="1"/>
</dbReference>
<dbReference type="InterPro" id="IPR050662">
    <property type="entry name" value="Sec-metab_biosynth-thioest"/>
</dbReference>
<comment type="catalytic activity">
    <reaction evidence="3">
        <text>3',5'-cyclic UMP + H2O = UMP + H(+)</text>
        <dbReference type="Rhea" id="RHEA:70575"/>
        <dbReference type="ChEBI" id="CHEBI:15377"/>
        <dbReference type="ChEBI" id="CHEBI:15378"/>
        <dbReference type="ChEBI" id="CHEBI:57865"/>
        <dbReference type="ChEBI" id="CHEBI:184387"/>
    </reaction>
    <physiologicalReaction direction="left-to-right" evidence="3">
        <dbReference type="Rhea" id="RHEA:70576"/>
    </physiologicalReaction>
</comment>
<comment type="function">
    <text evidence="2">Counteracts the endogenous Pycsar antiviral defense system. Phosphodiesterase that enables metal-dependent hydrolysis of host cyclic nucleotide Pycsar defense signals such as cCMP and cUMP.</text>
</comment>
<dbReference type="Pfam" id="PF00753">
    <property type="entry name" value="Lactamase_B"/>
    <property type="match status" value="1"/>
</dbReference>
<dbReference type="PANTHER" id="PTHR23131">
    <property type="entry name" value="ENDORIBONUCLEASE LACTB2"/>
    <property type="match status" value="1"/>
</dbReference>
<dbReference type="InterPro" id="IPR048933">
    <property type="entry name" value="B_lactamase-like_C"/>
</dbReference>
<comment type="catalytic activity">
    <reaction evidence="1">
        <text>3',5'-cyclic CMP + H2O = CMP + H(+)</text>
        <dbReference type="Rhea" id="RHEA:72675"/>
        <dbReference type="ChEBI" id="CHEBI:15377"/>
        <dbReference type="ChEBI" id="CHEBI:15378"/>
        <dbReference type="ChEBI" id="CHEBI:58003"/>
        <dbReference type="ChEBI" id="CHEBI:60377"/>
    </reaction>
    <physiologicalReaction direction="left-to-right" evidence="1">
        <dbReference type="Rhea" id="RHEA:72676"/>
    </physiologicalReaction>
</comment>
<dbReference type="SUPFAM" id="SSF56281">
    <property type="entry name" value="Metallo-hydrolase/oxidoreductase"/>
    <property type="match status" value="1"/>
</dbReference>
<evidence type="ECO:0000256" key="3">
    <source>
        <dbReference type="ARBA" id="ARBA00048505"/>
    </source>
</evidence>
<dbReference type="Gene3D" id="3.60.15.10">
    <property type="entry name" value="Ribonuclease Z/Hydroxyacylglutathione hydrolase-like"/>
    <property type="match status" value="1"/>
</dbReference>
<evidence type="ECO:0000313" key="5">
    <source>
        <dbReference type="EMBL" id="NOU81180.1"/>
    </source>
</evidence>
<evidence type="ECO:0000313" key="6">
    <source>
        <dbReference type="Proteomes" id="UP000596857"/>
    </source>
</evidence>
<reference evidence="5 6" key="1">
    <citation type="submission" date="2019-10" db="EMBL/GenBank/DDBJ databases">
        <title>Description of Paenibacillus terricola sp. nov.</title>
        <authorList>
            <person name="Carlier A."/>
            <person name="Qi S."/>
        </authorList>
    </citation>
    <scope>NUCLEOTIDE SEQUENCE [LARGE SCALE GENOMIC DNA]</scope>
    <source>
        <strain evidence="5 6">LMG 31459</strain>
    </source>
</reference>
<name>A0ABX1YJF9_9BACL</name>
<proteinExistence type="predicted"/>
<evidence type="ECO:0000259" key="4">
    <source>
        <dbReference type="SMART" id="SM00849"/>
    </source>
</evidence>
<dbReference type="EMBL" id="WHOB01000061">
    <property type="protein sequence ID" value="NOU81180.1"/>
    <property type="molecule type" value="Genomic_DNA"/>
</dbReference>
<dbReference type="Proteomes" id="UP000596857">
    <property type="component" value="Unassembled WGS sequence"/>
</dbReference>
<dbReference type="InterPro" id="IPR036866">
    <property type="entry name" value="RibonucZ/Hydroxyglut_hydro"/>
</dbReference>
<dbReference type="InterPro" id="IPR036388">
    <property type="entry name" value="WH-like_DNA-bd_sf"/>
</dbReference>
<evidence type="ECO:0000256" key="2">
    <source>
        <dbReference type="ARBA" id="ARBA00034301"/>
    </source>
</evidence>
<organism evidence="5 6">
    <name type="scientific">Paenibacillus phytohabitans</name>
    <dbReference type="NCBI Taxonomy" id="2654978"/>
    <lineage>
        <taxon>Bacteria</taxon>
        <taxon>Bacillati</taxon>
        <taxon>Bacillota</taxon>
        <taxon>Bacilli</taxon>
        <taxon>Bacillales</taxon>
        <taxon>Paenibacillaceae</taxon>
        <taxon>Paenibacillus</taxon>
    </lineage>
</organism>
<dbReference type="Pfam" id="PF21221">
    <property type="entry name" value="B_lactamase-like_C"/>
    <property type="match status" value="1"/>
</dbReference>
<dbReference type="Gene3D" id="1.10.10.10">
    <property type="entry name" value="Winged helix-like DNA-binding domain superfamily/Winged helix DNA-binding domain"/>
    <property type="match status" value="1"/>
</dbReference>